<evidence type="ECO:0000256" key="1">
    <source>
        <dbReference type="SAM" id="MobiDB-lite"/>
    </source>
</evidence>
<dbReference type="AlphaFoldDB" id="A0AAD7WFN2"/>
<comment type="caution">
    <text evidence="2">The sequence shown here is derived from an EMBL/GenBank/DDBJ whole genome shotgun (WGS) entry which is preliminary data.</text>
</comment>
<accession>A0AAD7WFN2</accession>
<dbReference type="EMBL" id="JAINUG010000122">
    <property type="protein sequence ID" value="KAJ8394845.1"/>
    <property type="molecule type" value="Genomic_DNA"/>
</dbReference>
<keyword evidence="3" id="KW-1185">Reference proteome</keyword>
<proteinExistence type="predicted"/>
<dbReference type="Proteomes" id="UP001221898">
    <property type="component" value="Unassembled WGS sequence"/>
</dbReference>
<evidence type="ECO:0000313" key="2">
    <source>
        <dbReference type="EMBL" id="KAJ8394845.1"/>
    </source>
</evidence>
<protein>
    <submittedName>
        <fullName evidence="2">Uncharacterized protein</fullName>
    </submittedName>
</protein>
<feature type="compositionally biased region" description="Basic and acidic residues" evidence="1">
    <location>
        <begin position="18"/>
        <end position="30"/>
    </location>
</feature>
<feature type="region of interest" description="Disordered" evidence="1">
    <location>
        <begin position="1"/>
        <end position="46"/>
    </location>
</feature>
<evidence type="ECO:0000313" key="3">
    <source>
        <dbReference type="Proteomes" id="UP001221898"/>
    </source>
</evidence>
<organism evidence="2 3">
    <name type="scientific">Aldrovandia affinis</name>
    <dbReference type="NCBI Taxonomy" id="143900"/>
    <lineage>
        <taxon>Eukaryota</taxon>
        <taxon>Metazoa</taxon>
        <taxon>Chordata</taxon>
        <taxon>Craniata</taxon>
        <taxon>Vertebrata</taxon>
        <taxon>Euteleostomi</taxon>
        <taxon>Actinopterygii</taxon>
        <taxon>Neopterygii</taxon>
        <taxon>Teleostei</taxon>
        <taxon>Notacanthiformes</taxon>
        <taxon>Halosauridae</taxon>
        <taxon>Aldrovandia</taxon>
    </lineage>
</organism>
<name>A0AAD7WFN2_9TELE</name>
<sequence length="89" mass="10139">MPLLNVNMETGSEWQPVRPEDRGGRRQNDRGRRKRTRASACTRGERMRALQKQAVVDSSKRFSATLGIPTTMAVSYAGTARQSRRTERF</sequence>
<gene>
    <name evidence="2" type="ORF">AAFF_G00042000</name>
</gene>
<reference evidence="2" key="1">
    <citation type="journal article" date="2023" name="Science">
        <title>Genome structures resolve the early diversification of teleost fishes.</title>
        <authorList>
            <person name="Parey E."/>
            <person name="Louis A."/>
            <person name="Montfort J."/>
            <person name="Bouchez O."/>
            <person name="Roques C."/>
            <person name="Iampietro C."/>
            <person name="Lluch J."/>
            <person name="Castinel A."/>
            <person name="Donnadieu C."/>
            <person name="Desvignes T."/>
            <person name="Floi Bucao C."/>
            <person name="Jouanno E."/>
            <person name="Wen M."/>
            <person name="Mejri S."/>
            <person name="Dirks R."/>
            <person name="Jansen H."/>
            <person name="Henkel C."/>
            <person name="Chen W.J."/>
            <person name="Zahm M."/>
            <person name="Cabau C."/>
            <person name="Klopp C."/>
            <person name="Thompson A.W."/>
            <person name="Robinson-Rechavi M."/>
            <person name="Braasch I."/>
            <person name="Lecointre G."/>
            <person name="Bobe J."/>
            <person name="Postlethwait J.H."/>
            <person name="Berthelot C."/>
            <person name="Roest Crollius H."/>
            <person name="Guiguen Y."/>
        </authorList>
    </citation>
    <scope>NUCLEOTIDE SEQUENCE</scope>
    <source>
        <strain evidence="2">NC1722</strain>
    </source>
</reference>